<evidence type="ECO:0000313" key="1">
    <source>
        <dbReference type="EMBL" id="KIL49369.1"/>
    </source>
</evidence>
<evidence type="ECO:0000313" key="2">
    <source>
        <dbReference type="Proteomes" id="UP000031938"/>
    </source>
</evidence>
<proteinExistence type="predicted"/>
<dbReference type="EMBL" id="JXRP01000009">
    <property type="protein sequence ID" value="KIL49369.1"/>
    <property type="molecule type" value="Genomic_DNA"/>
</dbReference>
<sequence length="45" mass="5862">MWNNIVTLRNKYRFEHWRIYNKLYYSYLTRIRGYKKVVFDKEIKN</sequence>
<protein>
    <submittedName>
        <fullName evidence="1">Uncharacterized protein</fullName>
    </submittedName>
</protein>
<reference evidence="1 2" key="1">
    <citation type="submission" date="2015-01" db="EMBL/GenBank/DDBJ databases">
        <title>Genome sequencing of Jeotgalibacillus soli.</title>
        <authorList>
            <person name="Goh K.M."/>
            <person name="Chan K.-G."/>
            <person name="Yaakop A.S."/>
            <person name="Ee R."/>
            <person name="Gan H.M."/>
            <person name="Chan C.S."/>
        </authorList>
    </citation>
    <scope>NUCLEOTIDE SEQUENCE [LARGE SCALE GENOMIC DNA]</scope>
    <source>
        <strain evidence="1 2">P9</strain>
    </source>
</reference>
<name>A0A0C2S5Q1_9BACL</name>
<dbReference type="PATRIC" id="fig|889306.3.peg.840"/>
<keyword evidence="2" id="KW-1185">Reference proteome</keyword>
<dbReference type="STRING" id="889306.KP78_08370"/>
<accession>A0A0C2S5Q1</accession>
<dbReference type="AlphaFoldDB" id="A0A0C2S5Q1"/>
<comment type="caution">
    <text evidence="1">The sequence shown here is derived from an EMBL/GenBank/DDBJ whole genome shotgun (WGS) entry which is preliminary data.</text>
</comment>
<gene>
    <name evidence="1" type="ORF">KP78_08370</name>
</gene>
<organism evidence="1 2">
    <name type="scientific">Jeotgalibacillus soli</name>
    <dbReference type="NCBI Taxonomy" id="889306"/>
    <lineage>
        <taxon>Bacteria</taxon>
        <taxon>Bacillati</taxon>
        <taxon>Bacillota</taxon>
        <taxon>Bacilli</taxon>
        <taxon>Bacillales</taxon>
        <taxon>Caryophanaceae</taxon>
        <taxon>Jeotgalibacillus</taxon>
    </lineage>
</organism>
<dbReference type="Proteomes" id="UP000031938">
    <property type="component" value="Unassembled WGS sequence"/>
</dbReference>